<accession>A0ABR5BKF5</accession>
<dbReference type="EMBL" id="KN848814">
    <property type="protein sequence ID" value="KIR76132.1"/>
    <property type="molecule type" value="Genomic_DNA"/>
</dbReference>
<proteinExistence type="predicted"/>
<evidence type="ECO:0000256" key="1">
    <source>
        <dbReference type="SAM" id="Phobius"/>
    </source>
</evidence>
<feature type="transmembrane region" description="Helical" evidence="1">
    <location>
        <begin position="49"/>
        <end position="69"/>
    </location>
</feature>
<evidence type="ECO:0000313" key="2">
    <source>
        <dbReference type="EMBL" id="KIR76132.1"/>
    </source>
</evidence>
<keyword evidence="1" id="KW-0812">Transmembrane</keyword>
<protein>
    <submittedName>
        <fullName evidence="2">Uncharacterized protein</fullName>
    </submittedName>
</protein>
<sequence>MICEDGCRCFKENYKTIPALNSSDIYASRKEVGDVDVEGGMYIVRSLSFLDRFLAIWVLVAMILGVVIGEKHLRLPYLLKIVLIWFESGEFAPNVDAILTGANLKGVSVR</sequence>
<reference evidence="2 3" key="1">
    <citation type="submission" date="2015-01" db="EMBL/GenBank/DDBJ databases">
        <title>The Genome Sequence of Cryptococcus gattii EJB2.</title>
        <authorList>
            <consortium name="The Broad Institute Genomics Platform"/>
            <person name="Cuomo C."/>
            <person name="Litvintseva A."/>
            <person name="Chen Y."/>
            <person name="Heitman J."/>
            <person name="Sun S."/>
            <person name="Springer D."/>
            <person name="Dromer F."/>
            <person name="Young S."/>
            <person name="Zeng Q."/>
            <person name="Gargeya S."/>
            <person name="Abouelleil A."/>
            <person name="Alvarado L."/>
            <person name="Chapman S.B."/>
            <person name="Gainer-Dewar J."/>
            <person name="Goldberg J."/>
            <person name="Griggs A."/>
            <person name="Gujja S."/>
            <person name="Hansen M."/>
            <person name="Howarth C."/>
            <person name="Imamovic A."/>
            <person name="Larimer J."/>
            <person name="Murphy C."/>
            <person name="Naylor J."/>
            <person name="Pearson M."/>
            <person name="Priest M."/>
            <person name="Roberts A."/>
            <person name="Saif S."/>
            <person name="Shea T."/>
            <person name="Sykes S."/>
            <person name="Wortman J."/>
            <person name="Nusbaum C."/>
            <person name="Birren B."/>
        </authorList>
    </citation>
    <scope>NUCLEOTIDE SEQUENCE [LARGE SCALE GENOMIC DNA]</scope>
    <source>
        <strain evidence="2 3">EJB2</strain>
    </source>
</reference>
<keyword evidence="1" id="KW-0472">Membrane</keyword>
<name>A0ABR5BKF5_9TREE</name>
<dbReference type="Proteomes" id="UP000054272">
    <property type="component" value="Unassembled WGS sequence"/>
</dbReference>
<evidence type="ECO:0000313" key="3">
    <source>
        <dbReference type="Proteomes" id="UP000054272"/>
    </source>
</evidence>
<gene>
    <name evidence="2" type="ORF">I306_06896</name>
</gene>
<keyword evidence="1" id="KW-1133">Transmembrane helix</keyword>
<organism evidence="2 3">
    <name type="scientific">Cryptococcus gattii EJB2</name>
    <dbReference type="NCBI Taxonomy" id="1296103"/>
    <lineage>
        <taxon>Eukaryota</taxon>
        <taxon>Fungi</taxon>
        <taxon>Dikarya</taxon>
        <taxon>Basidiomycota</taxon>
        <taxon>Agaricomycotina</taxon>
        <taxon>Tremellomycetes</taxon>
        <taxon>Tremellales</taxon>
        <taxon>Cryptococcaceae</taxon>
        <taxon>Cryptococcus</taxon>
        <taxon>Cryptococcus gattii species complex</taxon>
    </lineage>
</organism>
<keyword evidence="3" id="KW-1185">Reference proteome</keyword>